<evidence type="ECO:0000256" key="1">
    <source>
        <dbReference type="ARBA" id="ARBA00010701"/>
    </source>
</evidence>
<dbReference type="Proteomes" id="UP001642540">
    <property type="component" value="Unassembled WGS sequence"/>
</dbReference>
<reference evidence="4 5" key="1">
    <citation type="submission" date="2024-08" db="EMBL/GenBank/DDBJ databases">
        <authorList>
            <person name="Cucini C."/>
            <person name="Frati F."/>
        </authorList>
    </citation>
    <scope>NUCLEOTIDE SEQUENCE [LARGE SCALE GENOMIC DNA]</scope>
</reference>
<comment type="caution">
    <text evidence="4">The sequence shown here is derived from an EMBL/GenBank/DDBJ whole genome shotgun (WGS) entry which is preliminary data.</text>
</comment>
<dbReference type="Gene3D" id="3.40.50.1820">
    <property type="entry name" value="alpha/beta hydrolase"/>
    <property type="match status" value="1"/>
</dbReference>
<protein>
    <recommendedName>
        <fullName evidence="3">Partial AB-hydrolase lipase domain-containing protein</fullName>
    </recommendedName>
</protein>
<feature type="transmembrane region" description="Helical" evidence="2">
    <location>
        <begin position="7"/>
        <end position="31"/>
    </location>
</feature>
<name>A0ABP1PWT8_9HEXA</name>
<dbReference type="SUPFAM" id="SSF53474">
    <property type="entry name" value="alpha/beta-Hydrolases"/>
    <property type="match status" value="1"/>
</dbReference>
<dbReference type="Pfam" id="PF04083">
    <property type="entry name" value="Abhydro_lipase"/>
    <property type="match status" value="1"/>
</dbReference>
<dbReference type="InterPro" id="IPR025483">
    <property type="entry name" value="Lipase_euk"/>
</dbReference>
<sequence length="453" mass="51033">MGKYGGISLSIIFHSSLLIILPLLVPTYLALHTPDFICLPNPPLPVKLSVPFSTCSDSVKRSLAQRHPDQNKNTPEILKTYGYPFRTYNITTKDGYILTVYRITGSPKLAKKSKKGGTQAVYLNHGLGGASDTWNFQPDSRNLPFKLADAGYEVWLGNCRGSTYSLGHTKYNANINIIRYWDFSFHEMGIYDVPAVTDKILSETNTSKIFYIGHSMGTTQYFVSLSELPEMNNKIEAGFLMAPIAYMGHMNNGLRLVAPLLATDAQYHVVNMALLGRIQSAQQFRQYFKISLGDLCDLTATKCGLCDNLIFLLFGYDAAQMNNTELPNMFAKVPNNIGVKCVAHYTQNILTCRFQKYDYGIFRNIIEYGSMWAPEYDLQNVEAPTYLFYAEQDNLGPPNDVEITARKLKSGVLKGKFKVKNKLFNHADFIIAKDADKLVYNKILAEMKKYKAH</sequence>
<proteinExistence type="inferred from homology"/>
<keyword evidence="5" id="KW-1185">Reference proteome</keyword>
<dbReference type="EMBL" id="CAXLJM020000014">
    <property type="protein sequence ID" value="CAL8080446.1"/>
    <property type="molecule type" value="Genomic_DNA"/>
</dbReference>
<feature type="domain" description="Partial AB-hydrolase lipase" evidence="3">
    <location>
        <begin position="75"/>
        <end position="135"/>
    </location>
</feature>
<keyword evidence="2" id="KW-0812">Transmembrane</keyword>
<dbReference type="InterPro" id="IPR029058">
    <property type="entry name" value="AB_hydrolase_fold"/>
</dbReference>
<evidence type="ECO:0000259" key="3">
    <source>
        <dbReference type="Pfam" id="PF04083"/>
    </source>
</evidence>
<dbReference type="PANTHER" id="PTHR11005">
    <property type="entry name" value="LYSOSOMAL ACID LIPASE-RELATED"/>
    <property type="match status" value="1"/>
</dbReference>
<comment type="similarity">
    <text evidence="1">Belongs to the AB hydrolase superfamily. Lipase family.</text>
</comment>
<evidence type="ECO:0000256" key="2">
    <source>
        <dbReference type="SAM" id="Phobius"/>
    </source>
</evidence>
<dbReference type="PIRSF" id="PIRSF000862">
    <property type="entry name" value="Steryl_ester_lip"/>
    <property type="match status" value="1"/>
</dbReference>
<evidence type="ECO:0000313" key="4">
    <source>
        <dbReference type="EMBL" id="CAL8080446.1"/>
    </source>
</evidence>
<accession>A0ABP1PWT8</accession>
<keyword evidence="2" id="KW-0472">Membrane</keyword>
<dbReference type="InterPro" id="IPR006693">
    <property type="entry name" value="AB_hydrolase_lipase"/>
</dbReference>
<keyword evidence="2" id="KW-1133">Transmembrane helix</keyword>
<evidence type="ECO:0000313" key="5">
    <source>
        <dbReference type="Proteomes" id="UP001642540"/>
    </source>
</evidence>
<organism evidence="4 5">
    <name type="scientific">Orchesella dallaii</name>
    <dbReference type="NCBI Taxonomy" id="48710"/>
    <lineage>
        <taxon>Eukaryota</taxon>
        <taxon>Metazoa</taxon>
        <taxon>Ecdysozoa</taxon>
        <taxon>Arthropoda</taxon>
        <taxon>Hexapoda</taxon>
        <taxon>Collembola</taxon>
        <taxon>Entomobryomorpha</taxon>
        <taxon>Entomobryoidea</taxon>
        <taxon>Orchesellidae</taxon>
        <taxon>Orchesellinae</taxon>
        <taxon>Orchesella</taxon>
    </lineage>
</organism>
<gene>
    <name evidence="4" type="ORF">ODALV1_LOCUS4648</name>
</gene>